<evidence type="ECO:0000256" key="3">
    <source>
        <dbReference type="ARBA" id="ARBA00022723"/>
    </source>
</evidence>
<name>A0A8J9VZ97_9NEOP</name>
<dbReference type="Pfam" id="PF04181">
    <property type="entry name" value="RPAP2_Rtr1"/>
    <property type="match status" value="1"/>
</dbReference>
<keyword evidence="3 12" id="KW-0479">Metal-binding</keyword>
<dbReference type="PANTHER" id="PTHR14732">
    <property type="entry name" value="RNA POLYMERASE II SUBUNIT B1 CTD PHOSPHATASE RPAP2-RELATED"/>
    <property type="match status" value="1"/>
</dbReference>
<dbReference type="PANTHER" id="PTHR14732:SF0">
    <property type="entry name" value="RNA POLYMERASE II SUBUNIT B1 CTD PHOSPHATASE RPAP2-RELATED"/>
    <property type="match status" value="1"/>
</dbReference>
<evidence type="ECO:0000256" key="9">
    <source>
        <dbReference type="ARBA" id="ARBA00047761"/>
    </source>
</evidence>
<reference evidence="14" key="1">
    <citation type="submission" date="2021-12" db="EMBL/GenBank/DDBJ databases">
        <authorList>
            <person name="Martin H S."/>
        </authorList>
    </citation>
    <scope>NUCLEOTIDE SEQUENCE</scope>
</reference>
<feature type="non-terminal residue" evidence="14">
    <location>
        <position position="595"/>
    </location>
</feature>
<keyword evidence="8 12" id="KW-0539">Nucleus</keyword>
<comment type="similarity">
    <text evidence="2 11 12">Belongs to the RPAP2 family.</text>
</comment>
<evidence type="ECO:0000256" key="11">
    <source>
        <dbReference type="PROSITE-ProRule" id="PRU00812"/>
    </source>
</evidence>
<comment type="catalytic activity">
    <reaction evidence="9 12">
        <text>O-phospho-L-seryl-[protein] + H2O = L-seryl-[protein] + phosphate</text>
        <dbReference type="Rhea" id="RHEA:20629"/>
        <dbReference type="Rhea" id="RHEA-COMP:9863"/>
        <dbReference type="Rhea" id="RHEA-COMP:11604"/>
        <dbReference type="ChEBI" id="CHEBI:15377"/>
        <dbReference type="ChEBI" id="CHEBI:29999"/>
        <dbReference type="ChEBI" id="CHEBI:43474"/>
        <dbReference type="ChEBI" id="CHEBI:83421"/>
        <dbReference type="EC" id="3.1.3.16"/>
    </reaction>
</comment>
<proteinExistence type="inferred from homology"/>
<dbReference type="OrthoDB" id="2590500at2759"/>
<evidence type="ECO:0000256" key="6">
    <source>
        <dbReference type="ARBA" id="ARBA00022833"/>
    </source>
</evidence>
<evidence type="ECO:0000256" key="1">
    <source>
        <dbReference type="ARBA" id="ARBA00004123"/>
    </source>
</evidence>
<comment type="subcellular location">
    <subcellularLocation>
        <location evidence="1 12">Nucleus</location>
    </subcellularLocation>
</comment>
<dbReference type="EMBL" id="OV170223">
    <property type="protein sequence ID" value="CAH0722157.1"/>
    <property type="molecule type" value="Genomic_DNA"/>
</dbReference>
<accession>A0A8J9VZ97</accession>
<dbReference type="InterPro" id="IPR038534">
    <property type="entry name" value="Rtr1/RPAP2_sf"/>
</dbReference>
<dbReference type="GO" id="GO:0005634">
    <property type="term" value="C:nucleus"/>
    <property type="evidence" value="ECO:0007669"/>
    <property type="project" value="UniProtKB-SubCell"/>
</dbReference>
<dbReference type="Proteomes" id="UP000838878">
    <property type="component" value="Chromosome 3"/>
</dbReference>
<keyword evidence="4 12" id="KW-0863">Zinc-finger</keyword>
<evidence type="ECO:0000256" key="5">
    <source>
        <dbReference type="ARBA" id="ARBA00022801"/>
    </source>
</evidence>
<organism evidence="14 15">
    <name type="scientific">Brenthis ino</name>
    <name type="common">lesser marbled fritillary</name>
    <dbReference type="NCBI Taxonomy" id="405034"/>
    <lineage>
        <taxon>Eukaryota</taxon>
        <taxon>Metazoa</taxon>
        <taxon>Ecdysozoa</taxon>
        <taxon>Arthropoda</taxon>
        <taxon>Hexapoda</taxon>
        <taxon>Insecta</taxon>
        <taxon>Pterygota</taxon>
        <taxon>Neoptera</taxon>
        <taxon>Endopterygota</taxon>
        <taxon>Lepidoptera</taxon>
        <taxon>Glossata</taxon>
        <taxon>Ditrysia</taxon>
        <taxon>Papilionoidea</taxon>
        <taxon>Nymphalidae</taxon>
        <taxon>Heliconiinae</taxon>
        <taxon>Argynnini</taxon>
        <taxon>Brenthis</taxon>
    </lineage>
</organism>
<dbReference type="AlphaFoldDB" id="A0A8J9VZ97"/>
<keyword evidence="7 12" id="KW-0904">Protein phosphatase</keyword>
<keyword evidence="5 12" id="KW-0378">Hydrolase</keyword>
<comment type="function">
    <text evidence="12">Putative RNA polymerase II subunit B1 C-terminal domain (CTD) phosphatase involved in RNA polymerase II transcription regulation.</text>
</comment>
<evidence type="ECO:0000256" key="2">
    <source>
        <dbReference type="ARBA" id="ARBA00005676"/>
    </source>
</evidence>
<keyword evidence="15" id="KW-1185">Reference proteome</keyword>
<dbReference type="GO" id="GO:0008270">
    <property type="term" value="F:zinc ion binding"/>
    <property type="evidence" value="ECO:0007669"/>
    <property type="project" value="UniProtKB-KW"/>
</dbReference>
<protein>
    <recommendedName>
        <fullName evidence="12">RNA polymerase II subunit B1 CTD phosphatase RPAP2 homolog</fullName>
        <ecNumber evidence="12">3.1.3.16</ecNumber>
    </recommendedName>
</protein>
<feature type="domain" description="RTR1-type" evidence="13">
    <location>
        <begin position="55"/>
        <end position="140"/>
    </location>
</feature>
<dbReference type="GO" id="GO:0008420">
    <property type="term" value="F:RNA polymerase II CTD heptapeptide repeat phosphatase activity"/>
    <property type="evidence" value="ECO:0007669"/>
    <property type="project" value="UniProtKB-UniRule"/>
</dbReference>
<evidence type="ECO:0000256" key="8">
    <source>
        <dbReference type="ARBA" id="ARBA00023242"/>
    </source>
</evidence>
<evidence type="ECO:0000256" key="7">
    <source>
        <dbReference type="ARBA" id="ARBA00022912"/>
    </source>
</evidence>
<dbReference type="Gene3D" id="1.25.40.820">
    <property type="match status" value="1"/>
</dbReference>
<evidence type="ECO:0000256" key="10">
    <source>
        <dbReference type="ARBA" id="ARBA00048336"/>
    </source>
</evidence>
<dbReference type="InterPro" id="IPR007308">
    <property type="entry name" value="Rtr1/RPAP2_dom"/>
</dbReference>
<dbReference type="GO" id="GO:0043175">
    <property type="term" value="F:RNA polymerase core enzyme binding"/>
    <property type="evidence" value="ECO:0007669"/>
    <property type="project" value="UniProtKB-UniRule"/>
</dbReference>
<comment type="catalytic activity">
    <reaction evidence="10 12">
        <text>O-phospho-L-threonyl-[protein] + H2O = L-threonyl-[protein] + phosphate</text>
        <dbReference type="Rhea" id="RHEA:47004"/>
        <dbReference type="Rhea" id="RHEA-COMP:11060"/>
        <dbReference type="Rhea" id="RHEA-COMP:11605"/>
        <dbReference type="ChEBI" id="CHEBI:15377"/>
        <dbReference type="ChEBI" id="CHEBI:30013"/>
        <dbReference type="ChEBI" id="CHEBI:43474"/>
        <dbReference type="ChEBI" id="CHEBI:61977"/>
        <dbReference type="EC" id="3.1.3.16"/>
    </reaction>
</comment>
<evidence type="ECO:0000256" key="4">
    <source>
        <dbReference type="ARBA" id="ARBA00022771"/>
    </source>
</evidence>
<keyword evidence="6 12" id="KW-0862">Zinc</keyword>
<dbReference type="GO" id="GO:0005737">
    <property type="term" value="C:cytoplasm"/>
    <property type="evidence" value="ECO:0007669"/>
    <property type="project" value="TreeGrafter"/>
</dbReference>
<evidence type="ECO:0000313" key="15">
    <source>
        <dbReference type="Proteomes" id="UP000838878"/>
    </source>
</evidence>
<gene>
    <name evidence="14" type="ORF">BINO364_LOCUS8165</name>
</gene>
<sequence length="595" mass="68937">METLGKTTKRPTKVEEMTKEQIRQAIIKKRECNAKAQNIVESLLENSVNEDYFLKCLPDINESHFEDVIEERSILHLCGYPLCQKTLSEKDIPKQKYKISIKTNKVYDITVRKCFCSNICYKSAMYVKKQMLSSPLWFREYEEIPKFHLLPFDSLGSLGQEVDLGLPEKITLKSEKQSFTSINDFTSATLHEIDNFQNTKDNNADINRNSSEFDHKSAELDSNTVQDNKKSCNKTKENMQSNFLTQETEKIQTNIPIQAGNIAIQKKETQVKANPLNIVGEIVEKPEKKIDPILLNLPPKLSRMENGQVTNINEKHKTQQKKEASVTAITAEVEKCLAEWFTIDTLLFLFGEEKVKEMVTDKGQCIKKYLHNYSKSIFYNSNTYDQYQALCRKLNMLELEDRNYDTQTLTREMKPLPDYSILKEESKKLQLKVRAFLTGETDIPEVKHTETEVTNDEEYKTQLPLVDKNAQNALRRKIVCQHLNKVLPDMLKSLGLLTLTVSSDIRLLVNTFKLKANNIMFKPIQWMFIAIVFIKLLSIRDHKLEYLLGQPTAFQHMQLLLLSYKQDGGYLERLISWLTDVDRLLDSKDTQLTIE</sequence>
<dbReference type="EC" id="3.1.3.16" evidence="12"/>
<evidence type="ECO:0000256" key="12">
    <source>
        <dbReference type="RuleBase" id="RU367080"/>
    </source>
</evidence>
<dbReference type="InterPro" id="IPR039693">
    <property type="entry name" value="Rtr1/RPAP2"/>
</dbReference>
<evidence type="ECO:0000313" key="14">
    <source>
        <dbReference type="EMBL" id="CAH0722157.1"/>
    </source>
</evidence>
<dbReference type="PROSITE" id="PS51479">
    <property type="entry name" value="ZF_RTR1"/>
    <property type="match status" value="1"/>
</dbReference>
<evidence type="ECO:0000259" key="13">
    <source>
        <dbReference type="PROSITE" id="PS51479"/>
    </source>
</evidence>